<dbReference type="EMBL" id="CAJHUC010002344">
    <property type="protein sequence ID" value="CAD7703654.1"/>
    <property type="molecule type" value="Genomic_DNA"/>
</dbReference>
<gene>
    <name evidence="1" type="ORF">OSTQU699_LOCUS9011</name>
</gene>
<comment type="caution">
    <text evidence="1">The sequence shown here is derived from an EMBL/GenBank/DDBJ whole genome shotgun (WGS) entry which is preliminary data.</text>
</comment>
<evidence type="ECO:0000313" key="2">
    <source>
        <dbReference type="Proteomes" id="UP000708148"/>
    </source>
</evidence>
<proteinExistence type="predicted"/>
<reference evidence="1" key="1">
    <citation type="submission" date="2020-12" db="EMBL/GenBank/DDBJ databases">
        <authorList>
            <person name="Iha C."/>
        </authorList>
    </citation>
    <scope>NUCLEOTIDE SEQUENCE</scope>
</reference>
<name>A0A8S1J7J4_9CHLO</name>
<dbReference type="AlphaFoldDB" id="A0A8S1J7J4"/>
<organism evidence="1 2">
    <name type="scientific">Ostreobium quekettii</name>
    <dbReference type="NCBI Taxonomy" id="121088"/>
    <lineage>
        <taxon>Eukaryota</taxon>
        <taxon>Viridiplantae</taxon>
        <taxon>Chlorophyta</taxon>
        <taxon>core chlorophytes</taxon>
        <taxon>Ulvophyceae</taxon>
        <taxon>TCBD clade</taxon>
        <taxon>Bryopsidales</taxon>
        <taxon>Ostreobineae</taxon>
        <taxon>Ostreobiaceae</taxon>
        <taxon>Ostreobium</taxon>
    </lineage>
</organism>
<sequence length="112" mass="12645">MEINPNARVGVVEEHKCCQVGPKCFYDDLNFGTQILTVKAVEPDTVVKMGACWSMWSSLKLSRDGEALLVHSNTWCVGKLDSELRRAAEKRWAPFFNVQRRCGSLNCFCSTK</sequence>
<keyword evidence="2" id="KW-1185">Reference proteome</keyword>
<accession>A0A8S1J7J4</accession>
<evidence type="ECO:0000313" key="1">
    <source>
        <dbReference type="EMBL" id="CAD7703654.1"/>
    </source>
</evidence>
<dbReference type="Proteomes" id="UP000708148">
    <property type="component" value="Unassembled WGS sequence"/>
</dbReference>
<protein>
    <submittedName>
        <fullName evidence="1">Uncharacterized protein</fullName>
    </submittedName>
</protein>